<gene>
    <name evidence="2" type="ORF">JW886_07225</name>
</gene>
<evidence type="ECO:0000313" key="3">
    <source>
        <dbReference type="Proteomes" id="UP000663608"/>
    </source>
</evidence>
<feature type="transmembrane region" description="Helical" evidence="1">
    <location>
        <begin position="26"/>
        <end position="54"/>
    </location>
</feature>
<sequence>MTKNALFHPEQFDQGFSEVRNATYPIVGSLLVIGTIISLWLALSFIGGVVYYLFCKLRNRKEFSTP</sequence>
<keyword evidence="1" id="KW-0472">Membrane</keyword>
<protein>
    <submittedName>
        <fullName evidence="2">Uncharacterized protein</fullName>
    </submittedName>
</protein>
<dbReference type="Proteomes" id="UP000663608">
    <property type="component" value="Chromosome"/>
</dbReference>
<organism evidence="2 3">
    <name type="scientific">Lactococcus taiwanensis</name>
    <dbReference type="NCBI Taxonomy" id="1151742"/>
    <lineage>
        <taxon>Bacteria</taxon>
        <taxon>Bacillati</taxon>
        <taxon>Bacillota</taxon>
        <taxon>Bacilli</taxon>
        <taxon>Lactobacillales</taxon>
        <taxon>Streptococcaceae</taxon>
        <taxon>Lactococcus</taxon>
    </lineage>
</organism>
<keyword evidence="1" id="KW-0812">Transmembrane</keyword>
<dbReference type="EMBL" id="CP070872">
    <property type="protein sequence ID" value="QSE76255.1"/>
    <property type="molecule type" value="Genomic_DNA"/>
</dbReference>
<evidence type="ECO:0000256" key="1">
    <source>
        <dbReference type="SAM" id="Phobius"/>
    </source>
</evidence>
<accession>A0AA45KF79</accession>
<evidence type="ECO:0000313" key="2">
    <source>
        <dbReference type="EMBL" id="QSE76255.1"/>
    </source>
</evidence>
<keyword evidence="1" id="KW-1133">Transmembrane helix</keyword>
<dbReference type="RefSeq" id="WP_205871707.1">
    <property type="nucleotide sequence ID" value="NZ_CP070872.1"/>
</dbReference>
<keyword evidence="3" id="KW-1185">Reference proteome</keyword>
<proteinExistence type="predicted"/>
<dbReference type="AlphaFoldDB" id="A0AA45KF79"/>
<name>A0AA45KF79_9LACT</name>
<dbReference type="KEGG" id="lti:JW886_07225"/>
<reference evidence="2 3" key="1">
    <citation type="submission" date="2021-02" db="EMBL/GenBank/DDBJ databases">
        <title>Complete genome sequence of Lactococcus lactis strain K_LL004.</title>
        <authorList>
            <person name="Kim H.B."/>
        </authorList>
    </citation>
    <scope>NUCLEOTIDE SEQUENCE [LARGE SCALE GENOMIC DNA]</scope>
    <source>
        <strain evidence="2 3">K_LL004</strain>
    </source>
</reference>